<proteinExistence type="predicted"/>
<dbReference type="STRING" id="1007099.SAMN05216287_4070"/>
<feature type="domain" description="Antitoxin Xre/MbcA/ParS-like toxin-binding" evidence="1">
    <location>
        <begin position="84"/>
        <end position="133"/>
    </location>
</feature>
<dbReference type="InterPro" id="IPR024467">
    <property type="entry name" value="Xre/MbcA/ParS-like_toxin-bd"/>
</dbReference>
<reference evidence="3" key="1">
    <citation type="submission" date="2016-10" db="EMBL/GenBank/DDBJ databases">
        <authorList>
            <person name="Varghese N."/>
            <person name="Submissions S."/>
        </authorList>
    </citation>
    <scope>NUCLEOTIDE SEQUENCE [LARGE SCALE GENOMIC DNA]</scope>
    <source>
        <strain evidence="3">NRRL B-59562</strain>
    </source>
</reference>
<dbReference type="EMBL" id="FNNU01000007">
    <property type="protein sequence ID" value="SDX89970.1"/>
    <property type="molecule type" value="Genomic_DNA"/>
</dbReference>
<dbReference type="RefSeq" id="WP_090231475.1">
    <property type="nucleotide sequence ID" value="NZ_CAURGU010000014.1"/>
</dbReference>
<accession>A0A1H3FGA0</accession>
<keyword evidence="3" id="KW-1185">Reference proteome</keyword>
<organism evidence="2 3">
    <name type="scientific">Pseudomonas kuykendallii</name>
    <dbReference type="NCBI Taxonomy" id="1007099"/>
    <lineage>
        <taxon>Bacteria</taxon>
        <taxon>Pseudomonadati</taxon>
        <taxon>Pseudomonadota</taxon>
        <taxon>Gammaproteobacteria</taxon>
        <taxon>Pseudomonadales</taxon>
        <taxon>Pseudomonadaceae</taxon>
        <taxon>Pseudomonas</taxon>
    </lineage>
</organism>
<evidence type="ECO:0000313" key="2">
    <source>
        <dbReference type="EMBL" id="SDX89970.1"/>
    </source>
</evidence>
<dbReference type="OrthoDB" id="117888at2"/>
<evidence type="ECO:0000313" key="3">
    <source>
        <dbReference type="Proteomes" id="UP000243778"/>
    </source>
</evidence>
<protein>
    <recommendedName>
        <fullName evidence="1">Antitoxin Xre/MbcA/ParS-like toxin-binding domain-containing protein</fullName>
    </recommendedName>
</protein>
<dbReference type="Pfam" id="PF09722">
    <property type="entry name" value="Xre_MbcA_ParS_C"/>
    <property type="match status" value="1"/>
</dbReference>
<dbReference type="AlphaFoldDB" id="A0A1H3FGA0"/>
<name>A0A1H3FGA0_9PSED</name>
<evidence type="ECO:0000259" key="1">
    <source>
        <dbReference type="Pfam" id="PF09722"/>
    </source>
</evidence>
<dbReference type="Proteomes" id="UP000243778">
    <property type="component" value="Unassembled WGS sequence"/>
</dbReference>
<sequence>MVMSALRSDSSEFASEESRRDLARIVAALFERWRLDTDLQMQLLGMSPKSRKQLPKYRAGELALPNSRDTLDRVGYLLGIHKGLRLLFPEDEALRFSWVHRRNRVLEGATPLEVMIRDGLLGVARIARLVDFQRGR</sequence>
<gene>
    <name evidence="2" type="ORF">SAMN05216287_4070</name>
</gene>